<feature type="transmembrane region" description="Helical" evidence="8">
    <location>
        <begin position="286"/>
        <end position="304"/>
    </location>
</feature>
<evidence type="ECO:0000256" key="6">
    <source>
        <dbReference type="ARBA" id="ARBA00022989"/>
    </source>
</evidence>
<dbReference type="EMBL" id="PDEM01000033">
    <property type="protein sequence ID" value="PHZ83424.1"/>
    <property type="molecule type" value="Genomic_DNA"/>
</dbReference>
<evidence type="ECO:0000259" key="9">
    <source>
        <dbReference type="Pfam" id="PF00892"/>
    </source>
</evidence>
<protein>
    <submittedName>
        <fullName evidence="10">Protein RarD</fullName>
    </submittedName>
</protein>
<comment type="subcellular location">
    <subcellularLocation>
        <location evidence="1">Cell membrane</location>
        <topology evidence="1">Multi-pass membrane protein</topology>
    </subcellularLocation>
</comment>
<accession>A0A2G4YM66</accession>
<dbReference type="Pfam" id="PF00892">
    <property type="entry name" value="EamA"/>
    <property type="match status" value="1"/>
</dbReference>
<evidence type="ECO:0000313" key="10">
    <source>
        <dbReference type="EMBL" id="PHZ83424.1"/>
    </source>
</evidence>
<dbReference type="PANTHER" id="PTHR22911:SF137">
    <property type="entry name" value="SOLUTE CARRIER FAMILY 35 MEMBER G2-RELATED"/>
    <property type="match status" value="1"/>
</dbReference>
<reference evidence="10 11" key="1">
    <citation type="submission" date="2017-10" db="EMBL/GenBank/DDBJ databases">
        <title>Frigbacter circumglobatus gen. nov. sp. nov., isolated from sediment cultured in situ.</title>
        <authorList>
            <person name="Zhao Z."/>
        </authorList>
    </citation>
    <scope>NUCLEOTIDE SEQUENCE [LARGE SCALE GENOMIC DNA]</scope>
    <source>
        <strain evidence="10 11">ZYL</strain>
    </source>
</reference>
<feature type="transmembrane region" description="Helical" evidence="8">
    <location>
        <begin position="195"/>
        <end position="212"/>
    </location>
</feature>
<evidence type="ECO:0000256" key="3">
    <source>
        <dbReference type="ARBA" id="ARBA00022448"/>
    </source>
</evidence>
<feature type="transmembrane region" description="Helical" evidence="8">
    <location>
        <begin position="20"/>
        <end position="39"/>
    </location>
</feature>
<feature type="transmembrane region" description="Helical" evidence="8">
    <location>
        <begin position="166"/>
        <end position="183"/>
    </location>
</feature>
<dbReference type="InParanoid" id="A0A2G4YM66"/>
<dbReference type="Proteomes" id="UP000229730">
    <property type="component" value="Unassembled WGS sequence"/>
</dbReference>
<feature type="transmembrane region" description="Helical" evidence="8">
    <location>
        <begin position="144"/>
        <end position="160"/>
    </location>
</feature>
<keyword evidence="7 8" id="KW-0472">Membrane</keyword>
<evidence type="ECO:0000256" key="5">
    <source>
        <dbReference type="ARBA" id="ARBA00022692"/>
    </source>
</evidence>
<evidence type="ECO:0000256" key="1">
    <source>
        <dbReference type="ARBA" id="ARBA00004651"/>
    </source>
</evidence>
<feature type="transmembrane region" description="Helical" evidence="8">
    <location>
        <begin position="120"/>
        <end position="137"/>
    </location>
</feature>
<dbReference type="SUPFAM" id="SSF103481">
    <property type="entry name" value="Multidrug resistance efflux transporter EmrE"/>
    <property type="match status" value="2"/>
</dbReference>
<keyword evidence="3" id="KW-0813">Transport</keyword>
<comment type="caution">
    <text evidence="10">The sequence shown here is derived from an EMBL/GenBank/DDBJ whole genome shotgun (WGS) entry which is preliminary data.</text>
</comment>
<keyword evidence="5 8" id="KW-0812">Transmembrane</keyword>
<keyword evidence="4" id="KW-1003">Cell membrane</keyword>
<dbReference type="PANTHER" id="PTHR22911">
    <property type="entry name" value="ACYL-MALONYL CONDENSING ENZYME-RELATED"/>
    <property type="match status" value="1"/>
</dbReference>
<organism evidence="10 11">
    <name type="scientific">Paremcibacter congregatus</name>
    <dbReference type="NCBI Taxonomy" id="2043170"/>
    <lineage>
        <taxon>Bacteria</taxon>
        <taxon>Pseudomonadati</taxon>
        <taxon>Pseudomonadota</taxon>
        <taxon>Alphaproteobacteria</taxon>
        <taxon>Emcibacterales</taxon>
        <taxon>Emcibacteraceae</taxon>
        <taxon>Paremcibacter</taxon>
    </lineage>
</organism>
<comment type="similarity">
    <text evidence="2">Belongs to the EamA transporter family.</text>
</comment>
<dbReference type="GO" id="GO:0005886">
    <property type="term" value="C:plasma membrane"/>
    <property type="evidence" value="ECO:0007669"/>
    <property type="project" value="UniProtKB-SubCell"/>
</dbReference>
<evidence type="ECO:0000313" key="11">
    <source>
        <dbReference type="Proteomes" id="UP000229730"/>
    </source>
</evidence>
<name>A0A2G4YM66_9PROT</name>
<proteinExistence type="inferred from homology"/>
<evidence type="ECO:0000256" key="4">
    <source>
        <dbReference type="ARBA" id="ARBA00022475"/>
    </source>
</evidence>
<dbReference type="OrthoDB" id="369870at2"/>
<dbReference type="NCBIfam" id="TIGR00688">
    <property type="entry name" value="rarD"/>
    <property type="match status" value="1"/>
</dbReference>
<feature type="transmembrane region" description="Helical" evidence="8">
    <location>
        <begin position="261"/>
        <end position="280"/>
    </location>
</feature>
<dbReference type="AlphaFoldDB" id="A0A2G4YM66"/>
<evidence type="ECO:0000256" key="8">
    <source>
        <dbReference type="SAM" id="Phobius"/>
    </source>
</evidence>
<feature type="transmembrane region" description="Helical" evidence="8">
    <location>
        <begin position="51"/>
        <end position="68"/>
    </location>
</feature>
<gene>
    <name evidence="10" type="primary">rarD</name>
    <name evidence="10" type="ORF">CRD36_17865</name>
</gene>
<dbReference type="InterPro" id="IPR004626">
    <property type="entry name" value="RarD"/>
</dbReference>
<dbReference type="FunCoup" id="A0A2G4YM66">
    <property type="interactions" value="104"/>
</dbReference>
<dbReference type="InterPro" id="IPR000620">
    <property type="entry name" value="EamA_dom"/>
</dbReference>
<keyword evidence="11" id="KW-1185">Reference proteome</keyword>
<dbReference type="InterPro" id="IPR037185">
    <property type="entry name" value="EmrE-like"/>
</dbReference>
<evidence type="ECO:0000256" key="7">
    <source>
        <dbReference type="ARBA" id="ARBA00023136"/>
    </source>
</evidence>
<feature type="transmembrane region" description="Helical" evidence="8">
    <location>
        <begin position="232"/>
        <end position="254"/>
    </location>
</feature>
<feature type="transmembrane region" description="Helical" evidence="8">
    <location>
        <begin position="88"/>
        <end position="108"/>
    </location>
</feature>
<sequence>MSKLNSTQAANNNLTENNTAGVLCGLAAFVIWGLVPIFFKEISHVPPLEFLAHRMVWSFVLLIFMLFFRRSLPTLIKDVRAIMSNRRLLMMLFASATLISCNWLIYIWAVANNHVVEASLGYFINPLVNVAFGILFLGERLTKTKLMAVGLAAIGVLYMVVNSGIFPWIALVLGVLFALYGLIRKKAHVGSVIGLWIELLLLMPVVIGYMLYVNVTTGGGFMGIDKHDDYTWMMLMLSGVVTTAPLVLFASAAIRIPLSTIGLLQYIAPSMSLLLAIFLWHEPFTSTHLVAFSCIWGALIIYSVDSFILNRKRPVSPL</sequence>
<evidence type="ECO:0000256" key="2">
    <source>
        <dbReference type="ARBA" id="ARBA00007362"/>
    </source>
</evidence>
<feature type="domain" description="EamA" evidence="9">
    <location>
        <begin position="20"/>
        <end position="160"/>
    </location>
</feature>
<dbReference type="RefSeq" id="WP_099475317.1">
    <property type="nucleotide sequence ID" value="NZ_CP041025.1"/>
</dbReference>
<keyword evidence="6 8" id="KW-1133">Transmembrane helix</keyword>